<feature type="region of interest" description="Disordered" evidence="2">
    <location>
        <begin position="138"/>
        <end position="163"/>
    </location>
</feature>
<protein>
    <submittedName>
        <fullName evidence="4">Uncharacterized protein</fullName>
    </submittedName>
</protein>
<keyword evidence="3" id="KW-1133">Transmembrane helix</keyword>
<name>A0ABW1GAD0_9ACTN</name>
<gene>
    <name evidence="4" type="ORF">ACFP3V_26615</name>
</gene>
<evidence type="ECO:0000256" key="3">
    <source>
        <dbReference type="SAM" id="Phobius"/>
    </source>
</evidence>
<evidence type="ECO:0000313" key="5">
    <source>
        <dbReference type="Proteomes" id="UP001596174"/>
    </source>
</evidence>
<accession>A0ABW1GAD0</accession>
<feature type="compositionally biased region" description="Low complexity" evidence="2">
    <location>
        <begin position="43"/>
        <end position="66"/>
    </location>
</feature>
<organism evidence="4 5">
    <name type="scientific">Streptacidiphilus monticola</name>
    <dbReference type="NCBI Taxonomy" id="2161674"/>
    <lineage>
        <taxon>Bacteria</taxon>
        <taxon>Bacillati</taxon>
        <taxon>Actinomycetota</taxon>
        <taxon>Actinomycetes</taxon>
        <taxon>Kitasatosporales</taxon>
        <taxon>Streptomycetaceae</taxon>
        <taxon>Streptacidiphilus</taxon>
    </lineage>
</organism>
<comment type="caution">
    <text evidence="4">The sequence shown here is derived from an EMBL/GenBank/DDBJ whole genome shotgun (WGS) entry which is preliminary data.</text>
</comment>
<feature type="transmembrane region" description="Helical" evidence="3">
    <location>
        <begin position="112"/>
        <end position="132"/>
    </location>
</feature>
<evidence type="ECO:0000313" key="4">
    <source>
        <dbReference type="EMBL" id="MFC5910766.1"/>
    </source>
</evidence>
<feature type="region of interest" description="Disordered" evidence="2">
    <location>
        <begin position="1"/>
        <end position="86"/>
    </location>
</feature>
<feature type="compositionally biased region" description="Low complexity" evidence="2">
    <location>
        <begin position="74"/>
        <end position="86"/>
    </location>
</feature>
<proteinExistence type="predicted"/>
<sequence>MNHRRPNPGELTPDDLFRPEPGPAAGDSAAEATQFLPPMPASPQVYPQQPYPQQQFPPAQPQQPYGQQPPPYPQQGYQQPYGAPAQTAYQQPVGTPAYDDEPPARRGPSTRAIAVGVVAVCAVLGIGMGLLMNGSGSATAGTTGSTATAQSTGSSAASAPAGTDPQAQALWGLLQNAASSRSAVVAAVENIGNCQNLAQAAQDLRQAAQQRRELINQLGQLQVDHLQQGSALADALRTGWTNSAQADEHYANWADANKDSCGHKKHHLGHNEEKQAGDAASGDASRAKATASRLWNAVAAANNLPKRSPLQL</sequence>
<evidence type="ECO:0000256" key="1">
    <source>
        <dbReference type="SAM" id="Coils"/>
    </source>
</evidence>
<keyword evidence="3" id="KW-0812">Transmembrane</keyword>
<keyword evidence="3" id="KW-0472">Membrane</keyword>
<dbReference type="RefSeq" id="WP_380588526.1">
    <property type="nucleotide sequence ID" value="NZ_JBHSQJ010000133.1"/>
</dbReference>
<dbReference type="EMBL" id="JBHSQJ010000133">
    <property type="protein sequence ID" value="MFC5910766.1"/>
    <property type="molecule type" value="Genomic_DNA"/>
</dbReference>
<evidence type="ECO:0000256" key="2">
    <source>
        <dbReference type="SAM" id="MobiDB-lite"/>
    </source>
</evidence>
<feature type="coiled-coil region" evidence="1">
    <location>
        <begin position="197"/>
        <end position="224"/>
    </location>
</feature>
<dbReference type="Proteomes" id="UP001596174">
    <property type="component" value="Unassembled WGS sequence"/>
</dbReference>
<reference evidence="5" key="1">
    <citation type="journal article" date="2019" name="Int. J. Syst. Evol. Microbiol.">
        <title>The Global Catalogue of Microorganisms (GCM) 10K type strain sequencing project: providing services to taxonomists for standard genome sequencing and annotation.</title>
        <authorList>
            <consortium name="The Broad Institute Genomics Platform"/>
            <consortium name="The Broad Institute Genome Sequencing Center for Infectious Disease"/>
            <person name="Wu L."/>
            <person name="Ma J."/>
        </authorList>
    </citation>
    <scope>NUCLEOTIDE SEQUENCE [LARGE SCALE GENOMIC DNA]</scope>
    <source>
        <strain evidence="5">JCM 4816</strain>
    </source>
</reference>
<keyword evidence="1" id="KW-0175">Coiled coil</keyword>
<keyword evidence="5" id="KW-1185">Reference proteome</keyword>